<dbReference type="EMBL" id="JARKHS020034223">
    <property type="protein sequence ID" value="KAK8758346.1"/>
    <property type="molecule type" value="Genomic_DNA"/>
</dbReference>
<dbReference type="AlphaFoldDB" id="A0AAQ4D7A6"/>
<feature type="non-terminal residue" evidence="2">
    <location>
        <position position="104"/>
    </location>
</feature>
<name>A0AAQ4D7A6_AMBAM</name>
<evidence type="ECO:0000259" key="1">
    <source>
        <dbReference type="PROSITE" id="PS50835"/>
    </source>
</evidence>
<proteinExistence type="predicted"/>
<organism evidence="2 3">
    <name type="scientific">Amblyomma americanum</name>
    <name type="common">Lone star tick</name>
    <dbReference type="NCBI Taxonomy" id="6943"/>
    <lineage>
        <taxon>Eukaryota</taxon>
        <taxon>Metazoa</taxon>
        <taxon>Ecdysozoa</taxon>
        <taxon>Arthropoda</taxon>
        <taxon>Chelicerata</taxon>
        <taxon>Arachnida</taxon>
        <taxon>Acari</taxon>
        <taxon>Parasitiformes</taxon>
        <taxon>Ixodida</taxon>
        <taxon>Ixodoidea</taxon>
        <taxon>Ixodidae</taxon>
        <taxon>Amblyomminae</taxon>
        <taxon>Amblyomma</taxon>
    </lineage>
</organism>
<sequence length="104" mass="11182">MVGTGDGPRLVLEPPSVVRFSSESGTVLQCSAQGRPTPSITWVLADGSPAHAVPGLREFRADGSMVLRPFQSSQFRSEVHSATYYCLAANELGRVKSRLVHVRG</sequence>
<dbReference type="Gene3D" id="2.60.40.10">
    <property type="entry name" value="Immunoglobulins"/>
    <property type="match status" value="1"/>
</dbReference>
<evidence type="ECO:0000313" key="3">
    <source>
        <dbReference type="Proteomes" id="UP001321473"/>
    </source>
</evidence>
<dbReference type="Pfam" id="PF13927">
    <property type="entry name" value="Ig_3"/>
    <property type="match status" value="1"/>
</dbReference>
<dbReference type="PROSITE" id="PS50835">
    <property type="entry name" value="IG_LIKE"/>
    <property type="match status" value="1"/>
</dbReference>
<keyword evidence="3" id="KW-1185">Reference proteome</keyword>
<dbReference type="InterPro" id="IPR007110">
    <property type="entry name" value="Ig-like_dom"/>
</dbReference>
<gene>
    <name evidence="2" type="ORF">V5799_004022</name>
</gene>
<reference evidence="2 3" key="1">
    <citation type="journal article" date="2023" name="Arcadia Sci">
        <title>De novo assembly of a long-read Amblyomma americanum tick genome.</title>
        <authorList>
            <person name="Chou S."/>
            <person name="Poskanzer K.E."/>
            <person name="Rollins M."/>
            <person name="Thuy-Boun P.S."/>
        </authorList>
    </citation>
    <scope>NUCLEOTIDE SEQUENCE [LARGE SCALE GENOMIC DNA]</scope>
    <source>
        <strain evidence="2">F_SG_1</strain>
        <tissue evidence="2">Salivary glands</tissue>
    </source>
</reference>
<dbReference type="InterPro" id="IPR013783">
    <property type="entry name" value="Ig-like_fold"/>
</dbReference>
<dbReference type="Proteomes" id="UP001321473">
    <property type="component" value="Unassembled WGS sequence"/>
</dbReference>
<dbReference type="SUPFAM" id="SSF48726">
    <property type="entry name" value="Immunoglobulin"/>
    <property type="match status" value="1"/>
</dbReference>
<feature type="domain" description="Ig-like" evidence="1">
    <location>
        <begin position="8"/>
        <end position="101"/>
    </location>
</feature>
<evidence type="ECO:0000313" key="2">
    <source>
        <dbReference type="EMBL" id="KAK8758346.1"/>
    </source>
</evidence>
<dbReference type="InterPro" id="IPR036179">
    <property type="entry name" value="Ig-like_dom_sf"/>
</dbReference>
<comment type="caution">
    <text evidence="2">The sequence shown here is derived from an EMBL/GenBank/DDBJ whole genome shotgun (WGS) entry which is preliminary data.</text>
</comment>
<accession>A0AAQ4D7A6</accession>
<protein>
    <recommendedName>
        <fullName evidence="1">Ig-like domain-containing protein</fullName>
    </recommendedName>
</protein>